<evidence type="ECO:0000313" key="2">
    <source>
        <dbReference type="Proteomes" id="UP000660262"/>
    </source>
</evidence>
<dbReference type="AlphaFoldDB" id="A0A830HBG3"/>
<dbReference type="Proteomes" id="UP000660262">
    <property type="component" value="Unassembled WGS sequence"/>
</dbReference>
<sequence>MASARLNNSALRSATPRACLCSRSQRILASASPKSHDAPSDAASVANRREFLIKPTAAALLASAASLATPQSAHALIKPTALAVDDFSTGIAAAHLGPLGGAVGCNDYKEFEKVIYGFVEGIKTGECPPWAKDTVRAFLLKEEGGNRVMLTILIPSAELKNALPFFVESGPKANPLWSCADEE</sequence>
<dbReference type="InterPro" id="IPR006311">
    <property type="entry name" value="TAT_signal"/>
</dbReference>
<dbReference type="OrthoDB" id="10568110at2759"/>
<name>A0A830HBG3_9CHLO</name>
<comment type="caution">
    <text evidence="1">The sequence shown here is derived from an EMBL/GenBank/DDBJ whole genome shotgun (WGS) entry which is preliminary data.</text>
</comment>
<keyword evidence="2" id="KW-1185">Reference proteome</keyword>
<accession>A0A830HBG3</accession>
<gene>
    <name evidence="1" type="ORF">PPROV_000198500</name>
</gene>
<reference evidence="1" key="1">
    <citation type="submission" date="2020-10" db="EMBL/GenBank/DDBJ databases">
        <title>Unveiling of a novel bifunctional photoreceptor, Dualchrome1, isolated from a cosmopolitan green alga.</title>
        <authorList>
            <person name="Suzuki S."/>
            <person name="Kawachi M."/>
        </authorList>
    </citation>
    <scope>NUCLEOTIDE SEQUENCE</scope>
    <source>
        <strain evidence="1">NIES 2893</strain>
    </source>
</reference>
<organism evidence="1 2">
    <name type="scientific">Pycnococcus provasolii</name>
    <dbReference type="NCBI Taxonomy" id="41880"/>
    <lineage>
        <taxon>Eukaryota</taxon>
        <taxon>Viridiplantae</taxon>
        <taxon>Chlorophyta</taxon>
        <taxon>Pseudoscourfieldiophyceae</taxon>
        <taxon>Pseudoscourfieldiales</taxon>
        <taxon>Pycnococcaceae</taxon>
        <taxon>Pycnococcus</taxon>
    </lineage>
</organism>
<evidence type="ECO:0000313" key="1">
    <source>
        <dbReference type="EMBL" id="GHP03230.1"/>
    </source>
</evidence>
<dbReference type="EMBL" id="BNJQ01000005">
    <property type="protein sequence ID" value="GHP03230.1"/>
    <property type="molecule type" value="Genomic_DNA"/>
</dbReference>
<protein>
    <submittedName>
        <fullName evidence="1">Uncharacterized protein</fullName>
    </submittedName>
</protein>
<proteinExistence type="predicted"/>
<dbReference type="PROSITE" id="PS51318">
    <property type="entry name" value="TAT"/>
    <property type="match status" value="1"/>
</dbReference>